<comment type="catalytic activity">
    <reaction evidence="5">
        <text>N,N-dimethyl-1,4-phenylenediamine + anthranilate + 2 NAD(+) = 2-(4-dimethylaminophenyl)diazenylbenzoate + 2 NADH + 2 H(+)</text>
        <dbReference type="Rhea" id="RHEA:55872"/>
        <dbReference type="ChEBI" id="CHEBI:15378"/>
        <dbReference type="ChEBI" id="CHEBI:15783"/>
        <dbReference type="ChEBI" id="CHEBI:16567"/>
        <dbReference type="ChEBI" id="CHEBI:57540"/>
        <dbReference type="ChEBI" id="CHEBI:57945"/>
        <dbReference type="ChEBI" id="CHEBI:71579"/>
        <dbReference type="EC" id="1.7.1.17"/>
    </reaction>
    <physiologicalReaction direction="right-to-left" evidence="5">
        <dbReference type="Rhea" id="RHEA:55874"/>
    </physiologicalReaction>
</comment>
<keyword evidence="1 6" id="KW-0285">Flavoprotein</keyword>
<dbReference type="GO" id="GO:0016655">
    <property type="term" value="F:oxidoreductase activity, acting on NAD(P)H, quinone or similar compound as acceptor"/>
    <property type="evidence" value="ECO:0007669"/>
    <property type="project" value="InterPro"/>
</dbReference>
<comment type="caution">
    <text evidence="6">Lacks conserved residue(s) required for the propagation of feature annotation.</text>
</comment>
<comment type="cofactor">
    <cofactor evidence="6">
        <name>FMN</name>
        <dbReference type="ChEBI" id="CHEBI:58210"/>
    </cofactor>
    <text evidence="6">Binds 1 FMN per subunit.</text>
</comment>
<dbReference type="PANTHER" id="PTHR43741">
    <property type="entry name" value="FMN-DEPENDENT NADH-AZOREDUCTASE 1"/>
    <property type="match status" value="1"/>
</dbReference>
<dbReference type="HAMAP" id="MF_01216">
    <property type="entry name" value="Azoreductase_type1"/>
    <property type="match status" value="1"/>
</dbReference>
<dbReference type="PANTHER" id="PTHR43741:SF4">
    <property type="entry name" value="FMN-DEPENDENT NADH:QUINONE OXIDOREDUCTASE"/>
    <property type="match status" value="1"/>
</dbReference>
<comment type="function">
    <text evidence="6">Also exhibits azoreductase activity. Catalyzes the reductive cleavage of the azo bond in aromatic azo compounds to the corresponding amines.</text>
</comment>
<dbReference type="PATRIC" id="fig|1276257.3.peg.786"/>
<evidence type="ECO:0000256" key="5">
    <source>
        <dbReference type="ARBA" id="ARBA00048542"/>
    </source>
</evidence>
<evidence type="ECO:0000313" key="8">
    <source>
        <dbReference type="EMBL" id="AHI54176.1"/>
    </source>
</evidence>
<keyword evidence="2 6" id="KW-0288">FMN</keyword>
<dbReference type="GO" id="GO:0010181">
    <property type="term" value="F:FMN binding"/>
    <property type="evidence" value="ECO:0007669"/>
    <property type="project" value="UniProtKB-UniRule"/>
</dbReference>
<evidence type="ECO:0000256" key="4">
    <source>
        <dbReference type="ARBA" id="ARBA00023027"/>
    </source>
</evidence>
<dbReference type="EC" id="1.7.1.17" evidence="6"/>
<dbReference type="KEGG" id="ssab:SSABA_v1c07740"/>
<feature type="domain" description="Flavodoxin-like fold" evidence="7">
    <location>
        <begin position="4"/>
        <end position="177"/>
    </location>
</feature>
<dbReference type="NCBIfam" id="NF002370">
    <property type="entry name" value="PRK01355.1"/>
    <property type="match status" value="1"/>
</dbReference>
<protein>
    <recommendedName>
        <fullName evidence="6">FMN dependent NADH:quinone oxidoreductase</fullName>
        <ecNumber evidence="6">1.6.5.-</ecNumber>
    </recommendedName>
    <alternativeName>
        <fullName evidence="6">Azo-dye reductase</fullName>
    </alternativeName>
    <alternativeName>
        <fullName evidence="6">FMN-dependent NADH-azo compound oxidoreductase</fullName>
    </alternativeName>
    <alternativeName>
        <fullName evidence="6">FMN-dependent NADH-azoreductase</fullName>
        <ecNumber evidence="6">1.7.1.17</ecNumber>
    </alternativeName>
</protein>
<comment type="catalytic activity">
    <reaction evidence="6">
        <text>2 a quinone + NADH + H(+) = 2 a 1,4-benzosemiquinone + NAD(+)</text>
        <dbReference type="Rhea" id="RHEA:65952"/>
        <dbReference type="ChEBI" id="CHEBI:15378"/>
        <dbReference type="ChEBI" id="CHEBI:57540"/>
        <dbReference type="ChEBI" id="CHEBI:57945"/>
        <dbReference type="ChEBI" id="CHEBI:132124"/>
        <dbReference type="ChEBI" id="CHEBI:134225"/>
    </reaction>
</comment>
<name>W6AAZ1_9MOLU</name>
<gene>
    <name evidence="8" type="primary">acpD</name>
    <name evidence="6" type="synonym">azoR</name>
    <name evidence="8" type="ORF">SSABA_v1c07740</name>
</gene>
<dbReference type="InterPro" id="IPR029039">
    <property type="entry name" value="Flavoprotein-like_sf"/>
</dbReference>
<evidence type="ECO:0000259" key="7">
    <source>
        <dbReference type="Pfam" id="PF02525"/>
    </source>
</evidence>
<dbReference type="HOGENOM" id="CLU_088964_2_0_14"/>
<reference evidence="8 9" key="1">
    <citation type="journal article" date="2014" name="Genome Biol. Evol.">
        <title>Molecular evolution of the substrate utilization strategies and putative virulence factors in mosquito-associated Spiroplasma species.</title>
        <authorList>
            <person name="Chang T.H."/>
            <person name="Lo W.S."/>
            <person name="Ku C."/>
            <person name="Chen L.L."/>
            <person name="Kuo C.H."/>
        </authorList>
    </citation>
    <scope>NUCLEOTIDE SEQUENCE [LARGE SCALE GENOMIC DNA]</scope>
    <source>
        <strain evidence="8">Ar-1343</strain>
    </source>
</reference>
<keyword evidence="4 6" id="KW-0520">NAD</keyword>
<evidence type="ECO:0000256" key="6">
    <source>
        <dbReference type="HAMAP-Rule" id="MF_01216"/>
    </source>
</evidence>
<dbReference type="Gene3D" id="3.40.50.360">
    <property type="match status" value="1"/>
</dbReference>
<evidence type="ECO:0000256" key="3">
    <source>
        <dbReference type="ARBA" id="ARBA00023002"/>
    </source>
</evidence>
<dbReference type="Proteomes" id="UP000019265">
    <property type="component" value="Chromosome"/>
</dbReference>
<dbReference type="GO" id="GO:0016652">
    <property type="term" value="F:oxidoreductase activity, acting on NAD(P)H as acceptor"/>
    <property type="evidence" value="ECO:0007669"/>
    <property type="project" value="UniProtKB-UniRule"/>
</dbReference>
<dbReference type="eggNOG" id="COG1182">
    <property type="taxonomic scope" value="Bacteria"/>
</dbReference>
<proteinExistence type="inferred from homology"/>
<dbReference type="RefSeq" id="WP_025251313.1">
    <property type="nucleotide sequence ID" value="NZ_CP006934.1"/>
</dbReference>
<organism evidence="8 9">
    <name type="scientific">Spiroplasma sabaudiense Ar-1343</name>
    <dbReference type="NCBI Taxonomy" id="1276257"/>
    <lineage>
        <taxon>Bacteria</taxon>
        <taxon>Bacillati</taxon>
        <taxon>Mycoplasmatota</taxon>
        <taxon>Mollicutes</taxon>
        <taxon>Entomoplasmatales</taxon>
        <taxon>Spiroplasmataceae</taxon>
        <taxon>Spiroplasma</taxon>
    </lineage>
</organism>
<dbReference type="STRING" id="1276257.SSABA_v1c07740"/>
<accession>W6AAZ1</accession>
<dbReference type="EMBL" id="CP006934">
    <property type="protein sequence ID" value="AHI54176.1"/>
    <property type="molecule type" value="Genomic_DNA"/>
</dbReference>
<evidence type="ECO:0000256" key="2">
    <source>
        <dbReference type="ARBA" id="ARBA00022643"/>
    </source>
</evidence>
<comment type="subunit">
    <text evidence="6">Homodimer.</text>
</comment>
<dbReference type="InterPro" id="IPR023048">
    <property type="entry name" value="NADH:quinone_OxRdtase_FMN_depd"/>
</dbReference>
<dbReference type="GO" id="GO:0009055">
    <property type="term" value="F:electron transfer activity"/>
    <property type="evidence" value="ECO:0007669"/>
    <property type="project" value="UniProtKB-UniRule"/>
</dbReference>
<feature type="binding site" evidence="6">
    <location>
        <position position="11"/>
    </location>
    <ligand>
        <name>FMN</name>
        <dbReference type="ChEBI" id="CHEBI:58210"/>
    </ligand>
</feature>
<evidence type="ECO:0000256" key="1">
    <source>
        <dbReference type="ARBA" id="ARBA00022630"/>
    </source>
</evidence>
<dbReference type="InterPro" id="IPR050104">
    <property type="entry name" value="FMN-dep_NADH:Q_OxRdtase_AzoR1"/>
</dbReference>
<dbReference type="SUPFAM" id="SSF52218">
    <property type="entry name" value="Flavoproteins"/>
    <property type="match status" value="1"/>
</dbReference>
<dbReference type="OrthoDB" id="9805013at2"/>
<dbReference type="InterPro" id="IPR003680">
    <property type="entry name" value="Flavodoxin_fold"/>
</dbReference>
<keyword evidence="3 6" id="KW-0560">Oxidoreductase</keyword>
<comment type="similarity">
    <text evidence="6">Belongs to the azoreductase type 1 family.</text>
</comment>
<comment type="function">
    <text evidence="6">Quinone reductase that provides resistance to thiol-specific stress caused by electrophilic quinones.</text>
</comment>
<dbReference type="EC" id="1.6.5.-" evidence="6"/>
<sequence>MKNKVLVINGSVSSPDKSFSVALSNLFIEEYLKKDPEAEIINLDLNNEPMAQISLNSNNIGTFFNKEDSIHYIEQLKNVSKVIINCPMNNFAVTGIVKNYLDHILMANETFSYKYSKKGDAVGLLPHLNVQILTTQGAPLGWYPFGNHTEYLRGTWEFVGAKVNPPILLAGTKLAPTFNTDPKTVALSMIEEIKKAVATF</sequence>
<dbReference type="Pfam" id="PF02525">
    <property type="entry name" value="Flavodoxin_2"/>
    <property type="match status" value="1"/>
</dbReference>
<feature type="binding site" evidence="6">
    <location>
        <begin position="18"/>
        <end position="20"/>
    </location>
    <ligand>
        <name>FMN</name>
        <dbReference type="ChEBI" id="CHEBI:58210"/>
    </ligand>
</feature>
<evidence type="ECO:0000313" key="9">
    <source>
        <dbReference type="Proteomes" id="UP000019265"/>
    </source>
</evidence>
<dbReference type="AlphaFoldDB" id="W6AAZ1"/>
<keyword evidence="9" id="KW-1185">Reference proteome</keyword>